<reference evidence="9 10" key="1">
    <citation type="submission" date="2019-07" db="EMBL/GenBank/DDBJ databases">
        <title>Genomics analysis of Aphanomyces spp. identifies a new class of oomycete effector associated with host adaptation.</title>
        <authorList>
            <person name="Gaulin E."/>
        </authorList>
    </citation>
    <scope>NUCLEOTIDE SEQUENCE [LARGE SCALE GENOMIC DNA]</scope>
    <source>
        <strain evidence="9 10">ATCC 201684</strain>
    </source>
</reference>
<keyword evidence="4" id="KW-0489">Methyltransferase</keyword>
<dbReference type="Gene3D" id="3.40.50.150">
    <property type="entry name" value="Vaccinia Virus protein VP39"/>
    <property type="match status" value="1"/>
</dbReference>
<evidence type="ECO:0000256" key="6">
    <source>
        <dbReference type="ARBA" id="ARBA00022691"/>
    </source>
</evidence>
<accession>A0A6G0XAW5</accession>
<evidence type="ECO:0000256" key="3">
    <source>
        <dbReference type="ARBA" id="ARBA00012834"/>
    </source>
</evidence>
<dbReference type="InterPro" id="IPR016181">
    <property type="entry name" value="Acyl_CoA_acyltransferase"/>
</dbReference>
<dbReference type="GO" id="GO:0018423">
    <property type="term" value="F:protein C-terminal leucine carboxyl O-methyltransferase activity"/>
    <property type="evidence" value="ECO:0007669"/>
    <property type="project" value="UniProtKB-EC"/>
</dbReference>
<dbReference type="GO" id="GO:0032259">
    <property type="term" value="P:methylation"/>
    <property type="evidence" value="ECO:0007669"/>
    <property type="project" value="UniProtKB-KW"/>
</dbReference>
<dbReference type="AlphaFoldDB" id="A0A6G0XAW5"/>
<sequence>MAMTDTSDHGVAETAYDAIHCKISAINLGYFEDPFAKLFEKKATRRIPLIHRGYYLRHVAVEHAVHLFLQNRTPGRSAQIVSLGAGFDTLFFRLTQQEQHADLRMFEVDCTAITRQKIDVLQANTAALFGPASETTQTGTTFAATVPELNASYAALSCDLGDLDSLKAQLASQGLDYTHPTLFLAECVLAYLTPEASTAILGWTSSAFSDSMVVTYDPVGLNKDGFGQQMHRYFEAKGCTLRSALLKSSIPDYTTFLTTVGWLSIRLHDMNAIYNALVDGNERQRIASLEPFDEFEDWKLTNHHYAVLVATNRTLDATGSATAAAVAAWPTTTALSGIIHAYSLPTSNGVLRVRPFQESDLLGVRSLFESVHGELIQASKSVRKLAAKALETDLADVNHYYLRPGTAAGFWVATDQDNSLVGIVGLKPLGDDGELCRLAVDPKMRKCRVATRLVDELERYGAAVGFDRITLETLDQMHDAQAFYAARGYVVVSSNRVGKPPDEIVLDRLEKRVKTC</sequence>
<proteinExistence type="inferred from homology"/>
<feature type="domain" description="N-acetyltransferase" evidence="8">
    <location>
        <begin position="351"/>
        <end position="511"/>
    </location>
</feature>
<evidence type="ECO:0000259" key="8">
    <source>
        <dbReference type="PROSITE" id="PS51186"/>
    </source>
</evidence>
<dbReference type="Gene3D" id="3.40.630.30">
    <property type="match status" value="1"/>
</dbReference>
<dbReference type="CDD" id="cd04301">
    <property type="entry name" value="NAT_SF"/>
    <property type="match status" value="1"/>
</dbReference>
<dbReference type="Proteomes" id="UP000481153">
    <property type="component" value="Unassembled WGS sequence"/>
</dbReference>
<dbReference type="InterPro" id="IPR029063">
    <property type="entry name" value="SAM-dependent_MTases_sf"/>
</dbReference>
<dbReference type="InterPro" id="IPR000182">
    <property type="entry name" value="GNAT_dom"/>
</dbReference>
<evidence type="ECO:0000256" key="4">
    <source>
        <dbReference type="ARBA" id="ARBA00022603"/>
    </source>
</evidence>
<name>A0A6G0XAW5_9STRA</name>
<dbReference type="PANTHER" id="PTHR13600">
    <property type="entry name" value="LEUCINE CARBOXYL METHYLTRANSFERASE"/>
    <property type="match status" value="1"/>
</dbReference>
<dbReference type="GO" id="GO:0016747">
    <property type="term" value="F:acyltransferase activity, transferring groups other than amino-acyl groups"/>
    <property type="evidence" value="ECO:0007669"/>
    <property type="project" value="InterPro"/>
</dbReference>
<dbReference type="InterPro" id="IPR016651">
    <property type="entry name" value="LCMT1"/>
</dbReference>
<evidence type="ECO:0000256" key="5">
    <source>
        <dbReference type="ARBA" id="ARBA00022679"/>
    </source>
</evidence>
<evidence type="ECO:0000256" key="2">
    <source>
        <dbReference type="ARBA" id="ARBA00010703"/>
    </source>
</evidence>
<evidence type="ECO:0000313" key="10">
    <source>
        <dbReference type="Proteomes" id="UP000481153"/>
    </source>
</evidence>
<evidence type="ECO:0000256" key="7">
    <source>
        <dbReference type="ARBA" id="ARBA00032526"/>
    </source>
</evidence>
<protein>
    <recommendedName>
        <fullName evidence="3">[phosphatase 2A protein]-leucine-carboxy methyltransferase</fullName>
        <ecNumber evidence="3">2.1.1.233</ecNumber>
    </recommendedName>
    <alternativeName>
        <fullName evidence="7">[Phosphatase 2A protein]-leucine-carboxy methyltransferase 1</fullName>
    </alternativeName>
</protein>
<dbReference type="EMBL" id="VJMJ01000084">
    <property type="protein sequence ID" value="KAF0737299.1"/>
    <property type="molecule type" value="Genomic_DNA"/>
</dbReference>
<comment type="similarity">
    <text evidence="2">Belongs to the methyltransferase superfamily. LCMT family.</text>
</comment>
<keyword evidence="5" id="KW-0808">Transferase</keyword>
<dbReference type="InterPro" id="IPR007213">
    <property type="entry name" value="Ppm1/Ppm2/Tcmp"/>
</dbReference>
<evidence type="ECO:0000313" key="9">
    <source>
        <dbReference type="EMBL" id="KAF0737299.1"/>
    </source>
</evidence>
<dbReference type="Pfam" id="PF00583">
    <property type="entry name" value="Acetyltransf_1"/>
    <property type="match status" value="1"/>
</dbReference>
<dbReference type="EC" id="2.1.1.233" evidence="3"/>
<keyword evidence="6" id="KW-0949">S-adenosyl-L-methionine</keyword>
<organism evidence="9 10">
    <name type="scientific">Aphanomyces euteiches</name>
    <dbReference type="NCBI Taxonomy" id="100861"/>
    <lineage>
        <taxon>Eukaryota</taxon>
        <taxon>Sar</taxon>
        <taxon>Stramenopiles</taxon>
        <taxon>Oomycota</taxon>
        <taxon>Saprolegniomycetes</taxon>
        <taxon>Saprolegniales</taxon>
        <taxon>Verrucalvaceae</taxon>
        <taxon>Aphanomyces</taxon>
    </lineage>
</organism>
<dbReference type="SUPFAM" id="SSF53335">
    <property type="entry name" value="S-adenosyl-L-methionine-dependent methyltransferases"/>
    <property type="match status" value="1"/>
</dbReference>
<evidence type="ECO:0000256" key="1">
    <source>
        <dbReference type="ARBA" id="ARBA00000724"/>
    </source>
</evidence>
<keyword evidence="10" id="KW-1185">Reference proteome</keyword>
<dbReference type="PROSITE" id="PS51186">
    <property type="entry name" value="GNAT"/>
    <property type="match status" value="1"/>
</dbReference>
<dbReference type="SUPFAM" id="SSF55729">
    <property type="entry name" value="Acyl-CoA N-acyltransferases (Nat)"/>
    <property type="match status" value="1"/>
</dbReference>
<dbReference type="Pfam" id="PF04072">
    <property type="entry name" value="LCM"/>
    <property type="match status" value="1"/>
</dbReference>
<comment type="caution">
    <text evidence="9">The sequence shown here is derived from an EMBL/GenBank/DDBJ whole genome shotgun (WGS) entry which is preliminary data.</text>
</comment>
<dbReference type="PANTHER" id="PTHR13600:SF21">
    <property type="entry name" value="LEUCINE CARBOXYL METHYLTRANSFERASE 1"/>
    <property type="match status" value="1"/>
</dbReference>
<comment type="catalytic activity">
    <reaction evidence="1">
        <text>[phosphatase 2A protein]-C-terminal L-leucine + S-adenosyl-L-methionine = [phosphatase 2A protein]-C-terminal L-leucine methyl ester + S-adenosyl-L-homocysteine</text>
        <dbReference type="Rhea" id="RHEA:48544"/>
        <dbReference type="Rhea" id="RHEA-COMP:12134"/>
        <dbReference type="Rhea" id="RHEA-COMP:12135"/>
        <dbReference type="ChEBI" id="CHEBI:57856"/>
        <dbReference type="ChEBI" id="CHEBI:59789"/>
        <dbReference type="ChEBI" id="CHEBI:90516"/>
        <dbReference type="ChEBI" id="CHEBI:90517"/>
        <dbReference type="EC" id="2.1.1.233"/>
    </reaction>
</comment>
<gene>
    <name evidence="9" type="ORF">Ae201684_006471</name>
</gene>
<dbReference type="VEuPathDB" id="FungiDB:AeMF1_010599"/>